<dbReference type="EMBL" id="JAVIJP010000081">
    <property type="protein sequence ID" value="KAL3618185.1"/>
    <property type="molecule type" value="Genomic_DNA"/>
</dbReference>
<protein>
    <submittedName>
        <fullName evidence="1">Uncharacterized protein</fullName>
    </submittedName>
</protein>
<keyword evidence="2" id="KW-1185">Reference proteome</keyword>
<sequence length="59" mass="6326">MASAVAVQELSTAPPEKYILKDGIGGIDFPMLEHLGLLTSSETELEKLKLAFSSSGYIQ</sequence>
<proteinExistence type="predicted"/>
<evidence type="ECO:0000313" key="2">
    <source>
        <dbReference type="Proteomes" id="UP001632038"/>
    </source>
</evidence>
<evidence type="ECO:0000313" key="1">
    <source>
        <dbReference type="EMBL" id="KAL3618185.1"/>
    </source>
</evidence>
<dbReference type="Proteomes" id="UP001632038">
    <property type="component" value="Unassembled WGS sequence"/>
</dbReference>
<name>A0ABD3BL81_9LAMI</name>
<accession>A0ABD3BL81</accession>
<dbReference type="AlphaFoldDB" id="A0ABD3BL81"/>
<organism evidence="1 2">
    <name type="scientific">Castilleja foliolosa</name>
    <dbReference type="NCBI Taxonomy" id="1961234"/>
    <lineage>
        <taxon>Eukaryota</taxon>
        <taxon>Viridiplantae</taxon>
        <taxon>Streptophyta</taxon>
        <taxon>Embryophyta</taxon>
        <taxon>Tracheophyta</taxon>
        <taxon>Spermatophyta</taxon>
        <taxon>Magnoliopsida</taxon>
        <taxon>eudicotyledons</taxon>
        <taxon>Gunneridae</taxon>
        <taxon>Pentapetalae</taxon>
        <taxon>asterids</taxon>
        <taxon>lamiids</taxon>
        <taxon>Lamiales</taxon>
        <taxon>Orobanchaceae</taxon>
        <taxon>Pedicularideae</taxon>
        <taxon>Castillejinae</taxon>
        <taxon>Castilleja</taxon>
    </lineage>
</organism>
<comment type="caution">
    <text evidence="1">The sequence shown here is derived from an EMBL/GenBank/DDBJ whole genome shotgun (WGS) entry which is preliminary data.</text>
</comment>
<reference evidence="2" key="1">
    <citation type="journal article" date="2024" name="IScience">
        <title>Strigolactones Initiate the Formation of Haustorium-like Structures in Castilleja.</title>
        <authorList>
            <person name="Buerger M."/>
            <person name="Peterson D."/>
            <person name="Chory J."/>
        </authorList>
    </citation>
    <scope>NUCLEOTIDE SEQUENCE [LARGE SCALE GENOMIC DNA]</scope>
</reference>
<gene>
    <name evidence="1" type="ORF">CASFOL_038506</name>
</gene>